<feature type="domain" description="RNA polymerase sigma factor 70 region 4 type 2" evidence="7">
    <location>
        <begin position="115"/>
        <end position="165"/>
    </location>
</feature>
<dbReference type="InterPro" id="IPR013324">
    <property type="entry name" value="RNA_pol_sigma_r3/r4-like"/>
</dbReference>
<keyword evidence="4" id="KW-0731">Sigma factor</keyword>
<sequence length="313" mass="33380">MTGTDDQDTLARRFEEHRGQLRAVAYRMLGSLAEAEDAVQEAWLKLTRADAAAIDNLGGWLTTVTGRVCLDLLRTRGTRREQPMDETFVPDPVVRPLTPLDPEEEVVRADSVGIALLVVLETLRPDERLAFVLHDLFAVPFDDIAPVLERSAASTRQLASRARRRVRGATPPADTDLGRQQRVLEAFLAASRAGDFEALVAVLHPDVVLRVDAGALARGAAVSKVVRGARTVAAQALTFSRFAGTARLVLVNGAIGLANAPADGPASVMGVTVADGRITHLYILADGDRLKQLGPAVGEAERPRPSGAPAAGQ</sequence>
<dbReference type="InterPro" id="IPR036388">
    <property type="entry name" value="WH-like_DNA-bd_sf"/>
</dbReference>
<dbReference type="NCBIfam" id="TIGR02937">
    <property type="entry name" value="sigma70-ECF"/>
    <property type="match status" value="1"/>
</dbReference>
<reference evidence="9" key="1">
    <citation type="journal article" date="2019" name="Int. J. Syst. Evol. Microbiol.">
        <title>The Global Catalogue of Microorganisms (GCM) 10K type strain sequencing project: providing services to taxonomists for standard genome sequencing and annotation.</title>
        <authorList>
            <consortium name="The Broad Institute Genomics Platform"/>
            <consortium name="The Broad Institute Genome Sequencing Center for Infectious Disease"/>
            <person name="Wu L."/>
            <person name="Ma J."/>
        </authorList>
    </citation>
    <scope>NUCLEOTIDE SEQUENCE [LARGE SCALE GENOMIC DNA]</scope>
    <source>
        <strain evidence="9">JCM 18410</strain>
    </source>
</reference>
<dbReference type="SUPFAM" id="SSF88659">
    <property type="entry name" value="Sigma3 and sigma4 domains of RNA polymerase sigma factors"/>
    <property type="match status" value="1"/>
</dbReference>
<evidence type="ECO:0000256" key="1">
    <source>
        <dbReference type="ARBA" id="ARBA00010641"/>
    </source>
</evidence>
<dbReference type="InterPro" id="IPR013249">
    <property type="entry name" value="RNA_pol_sigma70_r4_t2"/>
</dbReference>
<comment type="caution">
    <text evidence="8">The sequence shown here is derived from an EMBL/GenBank/DDBJ whole genome shotgun (WGS) entry which is preliminary data.</text>
</comment>
<dbReference type="PANTHER" id="PTHR30173">
    <property type="entry name" value="SIGMA 19 FACTOR"/>
    <property type="match status" value="1"/>
</dbReference>
<dbReference type="PANTHER" id="PTHR30173:SF43">
    <property type="entry name" value="ECF RNA POLYMERASE SIGMA FACTOR SIGI-RELATED"/>
    <property type="match status" value="1"/>
</dbReference>
<dbReference type="Proteomes" id="UP001500124">
    <property type="component" value="Unassembled WGS sequence"/>
</dbReference>
<dbReference type="SUPFAM" id="SSF54427">
    <property type="entry name" value="NTF2-like"/>
    <property type="match status" value="1"/>
</dbReference>
<dbReference type="InterPro" id="IPR052704">
    <property type="entry name" value="ECF_Sigma-70_Domain"/>
</dbReference>
<comment type="subunit">
    <text evidence="2">Interacts transiently with the RNA polymerase catalytic core formed by RpoA, RpoB, RpoC and RpoZ (2 alpha, 1 beta, 1 beta' and 1 omega subunit) to form the RNA polymerase holoenzyme that can initiate transcription.</text>
</comment>
<gene>
    <name evidence="8" type="primary">sigJ_3</name>
    <name evidence="8" type="ORF">GCM10023336_52830</name>
</gene>
<dbReference type="NCBIfam" id="NF007214">
    <property type="entry name" value="PRK09636.1"/>
    <property type="match status" value="1"/>
</dbReference>
<dbReference type="InterPro" id="IPR032710">
    <property type="entry name" value="NTF2-like_dom_sf"/>
</dbReference>
<keyword evidence="3" id="KW-0805">Transcription regulation</keyword>
<dbReference type="InterPro" id="IPR013325">
    <property type="entry name" value="RNA_pol_sigma_r2"/>
</dbReference>
<dbReference type="RefSeq" id="WP_345670569.1">
    <property type="nucleotide sequence ID" value="NZ_BAABKC010000082.1"/>
</dbReference>
<evidence type="ECO:0000259" key="7">
    <source>
        <dbReference type="Pfam" id="PF08281"/>
    </source>
</evidence>
<evidence type="ECO:0000256" key="2">
    <source>
        <dbReference type="ARBA" id="ARBA00011344"/>
    </source>
</evidence>
<dbReference type="InterPro" id="IPR014284">
    <property type="entry name" value="RNA_pol_sigma-70_dom"/>
</dbReference>
<keyword evidence="9" id="KW-1185">Reference proteome</keyword>
<dbReference type="Gene3D" id="1.10.1740.10">
    <property type="match status" value="1"/>
</dbReference>
<keyword evidence="5" id="KW-0804">Transcription</keyword>
<dbReference type="Pfam" id="PF08281">
    <property type="entry name" value="Sigma70_r4_2"/>
    <property type="match status" value="1"/>
</dbReference>
<evidence type="ECO:0000313" key="9">
    <source>
        <dbReference type="Proteomes" id="UP001500124"/>
    </source>
</evidence>
<comment type="similarity">
    <text evidence="1">Belongs to the sigma-70 factor family. ECF subfamily.</text>
</comment>
<dbReference type="Pfam" id="PF04542">
    <property type="entry name" value="Sigma70_r2"/>
    <property type="match status" value="1"/>
</dbReference>
<accession>A0ABP9L4E4</accession>
<dbReference type="SUPFAM" id="SSF88946">
    <property type="entry name" value="Sigma2 domain of RNA polymerase sigma factors"/>
    <property type="match status" value="1"/>
</dbReference>
<organism evidence="8 9">
    <name type="scientific">Streptomyces similanensis</name>
    <dbReference type="NCBI Taxonomy" id="1274988"/>
    <lineage>
        <taxon>Bacteria</taxon>
        <taxon>Bacillati</taxon>
        <taxon>Actinomycetota</taxon>
        <taxon>Actinomycetes</taxon>
        <taxon>Kitasatosporales</taxon>
        <taxon>Streptomycetaceae</taxon>
        <taxon>Streptomyces</taxon>
    </lineage>
</organism>
<dbReference type="EMBL" id="BAABKC010000082">
    <property type="protein sequence ID" value="GAA5069087.1"/>
    <property type="molecule type" value="Genomic_DNA"/>
</dbReference>
<evidence type="ECO:0000313" key="8">
    <source>
        <dbReference type="EMBL" id="GAA5069087.1"/>
    </source>
</evidence>
<evidence type="ECO:0000256" key="5">
    <source>
        <dbReference type="ARBA" id="ARBA00023163"/>
    </source>
</evidence>
<feature type="domain" description="RNA polymerase sigma-70 region 2" evidence="6">
    <location>
        <begin position="14"/>
        <end position="77"/>
    </location>
</feature>
<proteinExistence type="inferred from homology"/>
<name>A0ABP9L4E4_9ACTN</name>
<dbReference type="Gene3D" id="1.10.10.10">
    <property type="entry name" value="Winged helix-like DNA-binding domain superfamily/Winged helix DNA-binding domain"/>
    <property type="match status" value="1"/>
</dbReference>
<dbReference type="InterPro" id="IPR007627">
    <property type="entry name" value="RNA_pol_sigma70_r2"/>
</dbReference>
<evidence type="ECO:0000259" key="6">
    <source>
        <dbReference type="Pfam" id="PF04542"/>
    </source>
</evidence>
<evidence type="ECO:0000256" key="4">
    <source>
        <dbReference type="ARBA" id="ARBA00023082"/>
    </source>
</evidence>
<protein>
    <submittedName>
        <fullName evidence="8">RNA polymerase sigma factor SigJ</fullName>
    </submittedName>
</protein>
<evidence type="ECO:0000256" key="3">
    <source>
        <dbReference type="ARBA" id="ARBA00023015"/>
    </source>
</evidence>
<dbReference type="Gene3D" id="3.10.450.50">
    <property type="match status" value="1"/>
</dbReference>